<dbReference type="FunFam" id="3.40.1160.10:FF:000023">
    <property type="entry name" value="Probable aspartokinase"/>
    <property type="match status" value="1"/>
</dbReference>
<evidence type="ECO:0000256" key="1">
    <source>
        <dbReference type="ARBA" id="ARBA00004141"/>
    </source>
</evidence>
<evidence type="ECO:0000259" key="10">
    <source>
        <dbReference type="PROSITE" id="PS50850"/>
    </source>
</evidence>
<dbReference type="GO" id="GO:0004072">
    <property type="term" value="F:aspartate kinase activity"/>
    <property type="evidence" value="ECO:0007669"/>
    <property type="project" value="UniProtKB-EC"/>
</dbReference>
<feature type="transmembrane region" description="Helical" evidence="9">
    <location>
        <begin position="693"/>
        <end position="718"/>
    </location>
</feature>
<dbReference type="Pfam" id="PF22468">
    <property type="entry name" value="ACT_9"/>
    <property type="match status" value="1"/>
</dbReference>
<evidence type="ECO:0000256" key="6">
    <source>
        <dbReference type="ARBA" id="ARBA00022777"/>
    </source>
</evidence>
<feature type="domain" description="ACT" evidence="11">
    <location>
        <begin position="453"/>
        <end position="532"/>
    </location>
</feature>
<reference evidence="13" key="1">
    <citation type="journal article" date="2017" name="Nat. Microbiol.">
        <title>Global analysis of biosynthetic gene clusters reveals vast potential of secondary metabolite production in Penicillium species.</title>
        <authorList>
            <person name="Nielsen J.C."/>
            <person name="Grijseels S."/>
            <person name="Prigent S."/>
            <person name="Ji B."/>
            <person name="Dainat J."/>
            <person name="Nielsen K.F."/>
            <person name="Frisvad J.C."/>
            <person name="Workman M."/>
            <person name="Nielsen J."/>
        </authorList>
    </citation>
    <scope>NUCLEOTIDE SEQUENCE [LARGE SCALE GENOMIC DNA]</scope>
    <source>
        <strain evidence="13">IBT 11843</strain>
    </source>
</reference>
<evidence type="ECO:0000256" key="9">
    <source>
        <dbReference type="SAM" id="Phobius"/>
    </source>
</evidence>
<evidence type="ECO:0000256" key="5">
    <source>
        <dbReference type="ARBA" id="ARBA00022741"/>
    </source>
</evidence>
<dbReference type="InterPro" id="IPR018042">
    <property type="entry name" value="Aspartate_kinase_CS"/>
</dbReference>
<feature type="domain" description="Major facilitator superfamily (MFS) profile" evidence="10">
    <location>
        <begin position="567"/>
        <end position="720"/>
    </location>
</feature>
<accession>A0A1V6NVX6</accession>
<dbReference type="InterPro" id="IPR011701">
    <property type="entry name" value="MFS"/>
</dbReference>
<dbReference type="InterPro" id="IPR020846">
    <property type="entry name" value="MFS_dom"/>
</dbReference>
<keyword evidence="4" id="KW-0808">Transferase</keyword>
<evidence type="ECO:0000256" key="2">
    <source>
        <dbReference type="ARBA" id="ARBA00010122"/>
    </source>
</evidence>
<dbReference type="Pfam" id="PF07690">
    <property type="entry name" value="MFS_1"/>
    <property type="match status" value="1"/>
</dbReference>
<sequence length="720" mass="77509">MTIRSEPKPWVVQKYGGTSLGKLLDKVCGTIIPSYLEKYNVAVVCSALSGTTKASGTTSRLLDCLQYAEVVGVESINCVNAAIDSIRDAHLDKLHSFRAYSRDTSDLLLNETVVRVVNDCEEIRKLLLAAQVVGDLSPRTKDRVLSLGERLACHVVAAALNIKEGIPARVVNLDNIVAEVFGKSLPEQEAEFERLGTSFYHRLSQKIGSIVSEPTDSVPIITGFFGLMPNSLLWCVGRGYSDLCGAMCAAGLTAIEYQIWKEVDGIFTADPRKVPSARVLATVTAEEAAELTFFGSEVIHPLTMEQLCKSGIVLRLKNVLSPSGSGTVIYPETDPQVKETVQEHPTGVSFMLSNGYHGKSQSRRRPTAITSKDGLTLINVACNRITRSQSFLTSVFSQLERKGIVPDLVTTSERHVSLAIQAPGDFVVGNRIVRDLQKLGSVTILENMNIVSVIGQRMRNMVGTANEIFSALASAKINIYLISQGASEINISFVVKAEDSMQAINVVHARALQIPTHLEQENNFIKVCNRRQALPMTVPEQKALLERPGQDEETGEVAGGLLVGKWVIGSLLLACFLASADELFVLACGSDIASALHASSSASWLITGYNLGYVLALPIYGQICDLTGPKKAILMALAVYGSGCLMTGVSHTIYIAVAGRIISGFGGAGMNELVSVVINDIGSIQRVAMLRSYVTTVSILGVVCGAPLGAFLSGWIGWQW</sequence>
<dbReference type="InterPro" id="IPR045865">
    <property type="entry name" value="ACT-like_dom_sf"/>
</dbReference>
<dbReference type="Gene3D" id="3.30.70.260">
    <property type="match status" value="2"/>
</dbReference>
<keyword evidence="13" id="KW-1185">Reference proteome</keyword>
<comment type="catalytic activity">
    <reaction evidence="8">
        <text>L-aspartate + ATP = 4-phospho-L-aspartate + ADP</text>
        <dbReference type="Rhea" id="RHEA:23776"/>
        <dbReference type="ChEBI" id="CHEBI:29991"/>
        <dbReference type="ChEBI" id="CHEBI:30616"/>
        <dbReference type="ChEBI" id="CHEBI:57535"/>
        <dbReference type="ChEBI" id="CHEBI:456216"/>
        <dbReference type="EC" id="2.7.2.4"/>
    </reaction>
</comment>
<dbReference type="InterPro" id="IPR036393">
    <property type="entry name" value="AceGlu_kinase-like_sf"/>
</dbReference>
<keyword evidence="9" id="KW-0812">Transmembrane</keyword>
<dbReference type="SUPFAM" id="SSF55021">
    <property type="entry name" value="ACT-like"/>
    <property type="match status" value="2"/>
</dbReference>
<gene>
    <name evidence="12" type="ORF">PENDEC_c031G04902</name>
</gene>
<keyword evidence="9" id="KW-1133">Transmembrane helix</keyword>
<dbReference type="Gene3D" id="1.20.1720.10">
    <property type="entry name" value="Multidrug resistance protein D"/>
    <property type="match status" value="1"/>
</dbReference>
<protein>
    <recommendedName>
        <fullName evidence="3">aspartate kinase</fullName>
        <ecNumber evidence="3">2.7.2.4</ecNumber>
    </recommendedName>
</protein>
<evidence type="ECO:0000313" key="12">
    <source>
        <dbReference type="EMBL" id="OQD68790.1"/>
    </source>
</evidence>
<dbReference type="Pfam" id="PF00696">
    <property type="entry name" value="AA_kinase"/>
    <property type="match status" value="1"/>
</dbReference>
<dbReference type="OrthoDB" id="4323675at2759"/>
<proteinExistence type="inferred from homology"/>
<comment type="subcellular location">
    <subcellularLocation>
        <location evidence="1">Membrane</location>
        <topology evidence="1">Multi-pass membrane protein</topology>
    </subcellularLocation>
</comment>
<dbReference type="Gene3D" id="3.40.1160.10">
    <property type="entry name" value="Acetylglutamate kinase-like"/>
    <property type="match status" value="1"/>
</dbReference>
<dbReference type="CDD" id="cd04892">
    <property type="entry name" value="ACT_AK-like_2"/>
    <property type="match status" value="1"/>
</dbReference>
<feature type="transmembrane region" description="Helical" evidence="9">
    <location>
        <begin position="632"/>
        <end position="655"/>
    </location>
</feature>
<feature type="transmembrane region" description="Helical" evidence="9">
    <location>
        <begin position="602"/>
        <end position="620"/>
    </location>
</feature>
<name>A0A1V6NVX6_PENDC</name>
<dbReference type="EMBL" id="MDYL01000031">
    <property type="protein sequence ID" value="OQD68790.1"/>
    <property type="molecule type" value="Genomic_DNA"/>
</dbReference>
<dbReference type="PROSITE" id="PS51671">
    <property type="entry name" value="ACT"/>
    <property type="match status" value="1"/>
</dbReference>
<evidence type="ECO:0000256" key="8">
    <source>
        <dbReference type="ARBA" id="ARBA00047872"/>
    </source>
</evidence>
<dbReference type="Proteomes" id="UP000191522">
    <property type="component" value="Unassembled WGS sequence"/>
</dbReference>
<dbReference type="OMA" id="THWEQEN"/>
<dbReference type="SUPFAM" id="SSF53633">
    <property type="entry name" value="Carbamate kinase-like"/>
    <property type="match status" value="1"/>
</dbReference>
<dbReference type="InterPro" id="IPR001048">
    <property type="entry name" value="Asp/Glu/Uridylate_kinase"/>
</dbReference>
<organism evidence="12 13">
    <name type="scientific">Penicillium decumbens</name>
    <dbReference type="NCBI Taxonomy" id="69771"/>
    <lineage>
        <taxon>Eukaryota</taxon>
        <taxon>Fungi</taxon>
        <taxon>Dikarya</taxon>
        <taxon>Ascomycota</taxon>
        <taxon>Pezizomycotina</taxon>
        <taxon>Eurotiomycetes</taxon>
        <taxon>Eurotiomycetidae</taxon>
        <taxon>Eurotiales</taxon>
        <taxon>Aspergillaceae</taxon>
        <taxon>Penicillium</taxon>
    </lineage>
</organism>
<evidence type="ECO:0000256" key="4">
    <source>
        <dbReference type="ARBA" id="ARBA00022679"/>
    </source>
</evidence>
<dbReference type="NCBIfam" id="TIGR00657">
    <property type="entry name" value="asp_kinases"/>
    <property type="match status" value="1"/>
</dbReference>
<dbReference type="EC" id="2.7.2.4" evidence="3"/>
<keyword evidence="6" id="KW-0418">Kinase</keyword>
<dbReference type="GO" id="GO:0005829">
    <property type="term" value="C:cytosol"/>
    <property type="evidence" value="ECO:0007669"/>
    <property type="project" value="TreeGrafter"/>
</dbReference>
<keyword evidence="5" id="KW-0547">Nucleotide-binding</keyword>
<comment type="caution">
    <text evidence="12">The sequence shown here is derived from an EMBL/GenBank/DDBJ whole genome shotgun (WGS) entry which is preliminary data.</text>
</comment>
<evidence type="ECO:0000313" key="13">
    <source>
        <dbReference type="Proteomes" id="UP000191522"/>
    </source>
</evidence>
<evidence type="ECO:0000256" key="3">
    <source>
        <dbReference type="ARBA" id="ARBA00013059"/>
    </source>
</evidence>
<evidence type="ECO:0000259" key="11">
    <source>
        <dbReference type="PROSITE" id="PS51671"/>
    </source>
</evidence>
<dbReference type="InterPro" id="IPR002912">
    <property type="entry name" value="ACT_dom"/>
</dbReference>
<dbReference type="InterPro" id="IPR036259">
    <property type="entry name" value="MFS_trans_sf"/>
</dbReference>
<keyword evidence="9" id="KW-0472">Membrane</keyword>
<keyword evidence="7" id="KW-0067">ATP-binding</keyword>
<dbReference type="GO" id="GO:0016020">
    <property type="term" value="C:membrane"/>
    <property type="evidence" value="ECO:0007669"/>
    <property type="project" value="UniProtKB-SubCell"/>
</dbReference>
<dbReference type="PANTHER" id="PTHR21499:SF59">
    <property type="entry name" value="ASPARTOKINASE"/>
    <property type="match status" value="1"/>
</dbReference>
<dbReference type="PANTHER" id="PTHR21499">
    <property type="entry name" value="ASPARTATE KINASE"/>
    <property type="match status" value="1"/>
</dbReference>
<dbReference type="InterPro" id="IPR001341">
    <property type="entry name" value="Asp_kinase"/>
</dbReference>
<dbReference type="PROSITE" id="PS00324">
    <property type="entry name" value="ASPARTOKINASE"/>
    <property type="match status" value="1"/>
</dbReference>
<dbReference type="STRING" id="69771.A0A1V6NVX6"/>
<dbReference type="GO" id="GO:0005524">
    <property type="term" value="F:ATP binding"/>
    <property type="evidence" value="ECO:0007669"/>
    <property type="project" value="UniProtKB-KW"/>
</dbReference>
<comment type="similarity">
    <text evidence="2">Belongs to the aspartokinase family.</text>
</comment>
<dbReference type="PROSITE" id="PS50850">
    <property type="entry name" value="MFS"/>
    <property type="match status" value="1"/>
</dbReference>
<dbReference type="GO" id="GO:0022857">
    <property type="term" value="F:transmembrane transporter activity"/>
    <property type="evidence" value="ECO:0007669"/>
    <property type="project" value="InterPro"/>
</dbReference>
<evidence type="ECO:0000256" key="7">
    <source>
        <dbReference type="ARBA" id="ARBA00022840"/>
    </source>
</evidence>
<dbReference type="InterPro" id="IPR054352">
    <property type="entry name" value="ACT_Aspartokinase"/>
</dbReference>
<dbReference type="GO" id="GO:0009090">
    <property type="term" value="P:homoserine biosynthetic process"/>
    <property type="evidence" value="ECO:0007669"/>
    <property type="project" value="TreeGrafter"/>
</dbReference>
<dbReference type="SUPFAM" id="SSF103473">
    <property type="entry name" value="MFS general substrate transporter"/>
    <property type="match status" value="1"/>
</dbReference>
<dbReference type="GO" id="GO:0009089">
    <property type="term" value="P:lysine biosynthetic process via diaminopimelate"/>
    <property type="evidence" value="ECO:0007669"/>
    <property type="project" value="TreeGrafter"/>
</dbReference>
<dbReference type="AlphaFoldDB" id="A0A1V6NVX6"/>